<comment type="caution">
    <text evidence="3">The sequence shown here is derived from an EMBL/GenBank/DDBJ whole genome shotgun (WGS) entry which is preliminary data.</text>
</comment>
<keyword evidence="2" id="KW-1133">Transmembrane helix</keyword>
<organism evidence="3 4">
    <name type="scientific">Paenibacillus illinoisensis</name>
    <dbReference type="NCBI Taxonomy" id="59845"/>
    <lineage>
        <taxon>Bacteria</taxon>
        <taxon>Bacillati</taxon>
        <taxon>Bacillota</taxon>
        <taxon>Bacilli</taxon>
        <taxon>Bacillales</taxon>
        <taxon>Paenibacillaceae</taxon>
        <taxon>Paenibacillus</taxon>
    </lineage>
</organism>
<keyword evidence="2" id="KW-0812">Transmembrane</keyword>
<dbReference type="EMBL" id="PRLG01000002">
    <property type="protein sequence ID" value="PYY31268.1"/>
    <property type="molecule type" value="Genomic_DNA"/>
</dbReference>
<dbReference type="OrthoDB" id="2645107at2"/>
<evidence type="ECO:0000256" key="1">
    <source>
        <dbReference type="SAM" id="Coils"/>
    </source>
</evidence>
<name>A0A2W0CUS0_9BACL</name>
<keyword evidence="1" id="KW-0175">Coiled coil</keyword>
<sequence>MTITKVGAEHEEEQLYEELRRELEDVEDGEQRQRVLNRMIRQLKFAKWRKGRMHKFDTYFHNVKPVTLWVILATGALTPVLLFSMFIWVSLWLE</sequence>
<evidence type="ECO:0000256" key="2">
    <source>
        <dbReference type="SAM" id="Phobius"/>
    </source>
</evidence>
<accession>A0A2W0CUS0</accession>
<evidence type="ECO:0000313" key="3">
    <source>
        <dbReference type="EMBL" id="PYY31268.1"/>
    </source>
</evidence>
<protein>
    <submittedName>
        <fullName evidence="3">Uncharacterized protein</fullName>
    </submittedName>
</protein>
<gene>
    <name evidence="3" type="ORF">PIL02S_00359</name>
</gene>
<keyword evidence="2" id="KW-0472">Membrane</keyword>
<feature type="coiled-coil region" evidence="1">
    <location>
        <begin position="9"/>
        <end position="36"/>
    </location>
</feature>
<reference evidence="3 4" key="1">
    <citation type="submission" date="2018-01" db="EMBL/GenBank/DDBJ databases">
        <title>Genome sequence of the PGP bacterium Paenibacillus illinoisensis E3.</title>
        <authorList>
            <person name="Rolli E."/>
            <person name="Marasco R."/>
            <person name="Bessem C."/>
            <person name="Michoud G."/>
            <person name="Gaiarsa S."/>
            <person name="Borin S."/>
            <person name="Daffonchio D."/>
        </authorList>
    </citation>
    <scope>NUCLEOTIDE SEQUENCE [LARGE SCALE GENOMIC DNA]</scope>
    <source>
        <strain evidence="3 4">E3</strain>
    </source>
</reference>
<evidence type="ECO:0000313" key="4">
    <source>
        <dbReference type="Proteomes" id="UP000247459"/>
    </source>
</evidence>
<dbReference type="RefSeq" id="WP_110755823.1">
    <property type="nucleotide sequence ID" value="NZ_PRLG01000002.1"/>
</dbReference>
<feature type="transmembrane region" description="Helical" evidence="2">
    <location>
        <begin position="66"/>
        <end position="93"/>
    </location>
</feature>
<proteinExistence type="predicted"/>
<dbReference type="AlphaFoldDB" id="A0A2W0CUS0"/>
<dbReference type="Proteomes" id="UP000247459">
    <property type="component" value="Unassembled WGS sequence"/>
</dbReference>